<dbReference type="Proteomes" id="UP000747542">
    <property type="component" value="Unassembled WGS sequence"/>
</dbReference>
<dbReference type="Gene3D" id="3.40.250.10">
    <property type="entry name" value="Rhodanese-like domain"/>
    <property type="match status" value="1"/>
</dbReference>
<dbReference type="Pfam" id="PF00581">
    <property type="entry name" value="Rhodanese"/>
    <property type="match status" value="1"/>
</dbReference>
<proteinExistence type="predicted"/>
<comment type="caution">
    <text evidence="2">The sequence shown here is derived from an EMBL/GenBank/DDBJ whole genome shotgun (WGS) entry which is preliminary data.</text>
</comment>
<dbReference type="AlphaFoldDB" id="A0A8J5NAM7"/>
<evidence type="ECO:0000259" key="1">
    <source>
        <dbReference type="PROSITE" id="PS50206"/>
    </source>
</evidence>
<name>A0A8J5NAM7_HOMAM</name>
<dbReference type="PROSITE" id="PS50206">
    <property type="entry name" value="RHODANESE_3"/>
    <property type="match status" value="1"/>
</dbReference>
<reference evidence="2" key="1">
    <citation type="journal article" date="2021" name="Sci. Adv.">
        <title>The American lobster genome reveals insights on longevity, neural, and immune adaptations.</title>
        <authorList>
            <person name="Polinski J.M."/>
            <person name="Zimin A.V."/>
            <person name="Clark K.F."/>
            <person name="Kohn A.B."/>
            <person name="Sadowski N."/>
            <person name="Timp W."/>
            <person name="Ptitsyn A."/>
            <person name="Khanna P."/>
            <person name="Romanova D.Y."/>
            <person name="Williams P."/>
            <person name="Greenwood S.J."/>
            <person name="Moroz L.L."/>
            <person name="Walt D.R."/>
            <person name="Bodnar A.G."/>
        </authorList>
    </citation>
    <scope>NUCLEOTIDE SEQUENCE</scope>
    <source>
        <strain evidence="2">GMGI-L3</strain>
    </source>
</reference>
<keyword evidence="3" id="KW-1185">Reference proteome</keyword>
<dbReference type="SUPFAM" id="SSF52821">
    <property type="entry name" value="Rhodanese/Cell cycle control phosphatase"/>
    <property type="match status" value="1"/>
</dbReference>
<evidence type="ECO:0000313" key="3">
    <source>
        <dbReference type="Proteomes" id="UP000747542"/>
    </source>
</evidence>
<dbReference type="InterPro" id="IPR036873">
    <property type="entry name" value="Rhodanese-like_dom_sf"/>
</dbReference>
<protein>
    <submittedName>
        <fullName evidence="2">Thiosulfate sulfurtransferase/rhodanese-like domain-containing protein 3-like 3</fullName>
    </submittedName>
</protein>
<dbReference type="SMART" id="SM00450">
    <property type="entry name" value="RHOD"/>
    <property type="match status" value="1"/>
</dbReference>
<dbReference type="EMBL" id="JAHLQT010004419">
    <property type="protein sequence ID" value="KAG7176053.1"/>
    <property type="molecule type" value="Genomic_DNA"/>
</dbReference>
<dbReference type="InterPro" id="IPR001763">
    <property type="entry name" value="Rhodanese-like_dom"/>
</dbReference>
<evidence type="ECO:0000313" key="2">
    <source>
        <dbReference type="EMBL" id="KAG7176053.1"/>
    </source>
</evidence>
<dbReference type="PANTHER" id="PTHR44086:SF10">
    <property type="entry name" value="THIOSULFATE SULFURTRANSFERASE_RHODANESE-LIKE DOMAIN-CONTAINING PROTEIN 3"/>
    <property type="match status" value="1"/>
</dbReference>
<accession>A0A8J5NAM7</accession>
<organism evidence="2 3">
    <name type="scientific">Homarus americanus</name>
    <name type="common">American lobster</name>
    <dbReference type="NCBI Taxonomy" id="6706"/>
    <lineage>
        <taxon>Eukaryota</taxon>
        <taxon>Metazoa</taxon>
        <taxon>Ecdysozoa</taxon>
        <taxon>Arthropoda</taxon>
        <taxon>Crustacea</taxon>
        <taxon>Multicrustacea</taxon>
        <taxon>Malacostraca</taxon>
        <taxon>Eumalacostraca</taxon>
        <taxon>Eucarida</taxon>
        <taxon>Decapoda</taxon>
        <taxon>Pleocyemata</taxon>
        <taxon>Astacidea</taxon>
        <taxon>Nephropoidea</taxon>
        <taxon>Nephropidae</taxon>
        <taxon>Homarus</taxon>
    </lineage>
</organism>
<dbReference type="PANTHER" id="PTHR44086">
    <property type="entry name" value="THIOSULFATE SULFURTRANSFERASE RDL2, MITOCHONDRIAL-RELATED"/>
    <property type="match status" value="1"/>
</dbReference>
<feature type="domain" description="Rhodanese" evidence="1">
    <location>
        <begin position="12"/>
        <end position="105"/>
    </location>
</feature>
<sequence length="113" mass="12250">MSDIDYDELSANLDGLVVLDVRSREEVKKNGQIPGSHCLPDLDEKSFQEKYGFSKPSSDQSLVTHCMMGGRAKRAGDALIAKGLQARVYVGSFNDWNAKGGKVDPGCPFEPAS</sequence>
<gene>
    <name evidence="2" type="primary">Tstd3-L3</name>
    <name evidence="2" type="ORF">Hamer_G017021</name>
</gene>